<evidence type="ECO:0000256" key="1">
    <source>
        <dbReference type="PROSITE-ProRule" id="PRU00464"/>
    </source>
</evidence>
<dbReference type="SUPFAM" id="SSF54197">
    <property type="entry name" value="HIT-like"/>
    <property type="match status" value="1"/>
</dbReference>
<organism evidence="3 4">
    <name type="scientific">Vallitalea guaymasensis</name>
    <dbReference type="NCBI Taxonomy" id="1185412"/>
    <lineage>
        <taxon>Bacteria</taxon>
        <taxon>Bacillati</taxon>
        <taxon>Bacillota</taxon>
        <taxon>Clostridia</taxon>
        <taxon>Lachnospirales</taxon>
        <taxon>Vallitaleaceae</taxon>
        <taxon>Vallitalea</taxon>
    </lineage>
</organism>
<dbReference type="InterPro" id="IPR011146">
    <property type="entry name" value="HIT-like"/>
</dbReference>
<accession>A0A8J8SBK7</accession>
<name>A0A8J8SBK7_9FIRM</name>
<protein>
    <submittedName>
        <fullName evidence="3">HIT family protein</fullName>
    </submittedName>
</protein>
<evidence type="ECO:0000313" key="3">
    <source>
        <dbReference type="EMBL" id="QUH28510.1"/>
    </source>
</evidence>
<dbReference type="AlphaFoldDB" id="A0A8J8SBK7"/>
<dbReference type="Pfam" id="PF01230">
    <property type="entry name" value="HIT"/>
    <property type="match status" value="1"/>
</dbReference>
<feature type="domain" description="HIT" evidence="2">
    <location>
        <begin position="8"/>
        <end position="110"/>
    </location>
</feature>
<dbReference type="Proteomes" id="UP000677305">
    <property type="component" value="Chromosome"/>
</dbReference>
<dbReference type="GO" id="GO:0003824">
    <property type="term" value="F:catalytic activity"/>
    <property type="evidence" value="ECO:0007669"/>
    <property type="project" value="InterPro"/>
</dbReference>
<keyword evidence="4" id="KW-1185">Reference proteome</keyword>
<sequence>MNDCLICDRIKMIKDNTNPYFVAELETGYVVIGDHQFFRGYTLFLCKEHSTELHFLEKDFKEKFLYEMSIVGEAVYNAFTPQKLNYELLGNGDAHLHWHIFPRRKDEENVRGPVWWTDKNKMYSEKTKPSMEELNRLKEQLYNELKKLIKL</sequence>
<evidence type="ECO:0000313" key="4">
    <source>
        <dbReference type="Proteomes" id="UP000677305"/>
    </source>
</evidence>
<proteinExistence type="predicted"/>
<evidence type="ECO:0000259" key="2">
    <source>
        <dbReference type="PROSITE" id="PS51084"/>
    </source>
</evidence>
<dbReference type="KEGG" id="vgu:HYG85_06045"/>
<dbReference type="EMBL" id="CP058561">
    <property type="protein sequence ID" value="QUH28510.1"/>
    <property type="molecule type" value="Genomic_DNA"/>
</dbReference>
<feature type="short sequence motif" description="Histidine triad motif" evidence="1">
    <location>
        <begin position="95"/>
        <end position="99"/>
    </location>
</feature>
<dbReference type="RefSeq" id="WP_244971287.1">
    <property type="nucleotide sequence ID" value="NZ_CP058561.1"/>
</dbReference>
<dbReference type="Gene3D" id="3.30.428.10">
    <property type="entry name" value="HIT-like"/>
    <property type="match status" value="1"/>
</dbReference>
<reference evidence="3 4" key="1">
    <citation type="submission" date="2020-07" db="EMBL/GenBank/DDBJ databases">
        <title>Vallitalea guaymasensis genome.</title>
        <authorList>
            <person name="Postec A."/>
        </authorList>
    </citation>
    <scope>NUCLEOTIDE SEQUENCE [LARGE SCALE GENOMIC DNA]</scope>
    <source>
        <strain evidence="3 4">Ra1766G1</strain>
    </source>
</reference>
<dbReference type="PROSITE" id="PS51084">
    <property type="entry name" value="HIT_2"/>
    <property type="match status" value="1"/>
</dbReference>
<dbReference type="InterPro" id="IPR036265">
    <property type="entry name" value="HIT-like_sf"/>
</dbReference>
<gene>
    <name evidence="3" type="ORF">HYG85_06045</name>
</gene>